<dbReference type="OrthoDB" id="5316935at2"/>
<reference evidence="2" key="3">
    <citation type="submission" date="2015-11" db="EMBL/GenBank/DDBJ databases">
        <authorList>
            <person name="Zhang Y."/>
            <person name="Guo Z."/>
        </authorList>
    </citation>
    <scope>NUCLEOTIDE SEQUENCE</scope>
    <source>
        <strain evidence="2">1</strain>
    </source>
</reference>
<gene>
    <name evidence="2" type="ORF">BN2458_PEG0899</name>
    <name evidence="3" type="ORF">LS75_005920</name>
</gene>
<keyword evidence="1" id="KW-0732">Signal</keyword>
<organism evidence="2 5">
    <name type="scientific">Helicobacter typhlonius</name>
    <dbReference type="NCBI Taxonomy" id="76936"/>
    <lineage>
        <taxon>Bacteria</taxon>
        <taxon>Pseudomonadati</taxon>
        <taxon>Campylobacterota</taxon>
        <taxon>Epsilonproteobacteria</taxon>
        <taxon>Campylobacterales</taxon>
        <taxon>Helicobacteraceae</taxon>
        <taxon>Helicobacter</taxon>
    </lineage>
</organism>
<dbReference type="GeneID" id="78151139"/>
<dbReference type="EMBL" id="JRPF02000005">
    <property type="protein sequence ID" value="TLD78519.1"/>
    <property type="molecule type" value="Genomic_DNA"/>
</dbReference>
<dbReference type="KEGG" id="hty:BN2458_PEG0899"/>
<feature type="chain" id="PRO_5044546866" evidence="1">
    <location>
        <begin position="20"/>
        <end position="677"/>
    </location>
</feature>
<evidence type="ECO:0000313" key="5">
    <source>
        <dbReference type="Proteomes" id="UP000064525"/>
    </source>
</evidence>
<dbReference type="Proteomes" id="UP000029925">
    <property type="component" value="Unassembled WGS sequence"/>
</dbReference>
<dbReference type="Proteomes" id="UP000064525">
    <property type="component" value="Chromosome I"/>
</dbReference>
<dbReference type="RefSeq" id="WP_058122047.1">
    <property type="nucleotide sequence ID" value="NZ_CAJTQN010000004.1"/>
</dbReference>
<dbReference type="STRING" id="76936.BN2458_PEG0899"/>
<dbReference type="PATRIC" id="fig|76936.10.peg.877"/>
<evidence type="ECO:0000313" key="4">
    <source>
        <dbReference type="Proteomes" id="UP000029925"/>
    </source>
</evidence>
<reference evidence="5" key="2">
    <citation type="submission" date="2015-11" db="EMBL/GenBank/DDBJ databases">
        <authorList>
            <person name="Anvar S.Y."/>
        </authorList>
    </citation>
    <scope>NUCLEOTIDE SEQUENCE [LARGE SCALE GENOMIC DNA]</scope>
</reference>
<accession>A0A0S4PTY0</accession>
<name>A0A0S4PTY0_9HELI</name>
<dbReference type="AlphaFoldDB" id="A0A0S4PTY0"/>
<protein>
    <submittedName>
        <fullName evidence="2">Uncharacterized protein</fullName>
    </submittedName>
</protein>
<dbReference type="EMBL" id="LN907858">
    <property type="protein sequence ID" value="CUU39784.1"/>
    <property type="molecule type" value="Genomic_DNA"/>
</dbReference>
<evidence type="ECO:0000313" key="3">
    <source>
        <dbReference type="EMBL" id="TLD78519.1"/>
    </source>
</evidence>
<reference evidence="3 4" key="1">
    <citation type="journal article" date="2014" name="Genome Announc.">
        <title>Draft genome sequences of eight enterohepatic helicobacter species isolated from both laboratory and wild rodents.</title>
        <authorList>
            <person name="Sheh A."/>
            <person name="Shen Z."/>
            <person name="Fox J.G."/>
        </authorList>
    </citation>
    <scope>NUCLEOTIDE SEQUENCE [LARGE SCALE GENOMIC DNA]</scope>
    <source>
        <strain evidence="3 4">MIT 98-6810</strain>
    </source>
</reference>
<sequence length="677" mass="78636">MKKVYVYMMILLVSVGFVACSDKVEEQPSEHHIQAPLTFDKDEDIHSLMSKILSFYAPKRESLESLLPPSEQKHKFMPVEQKKDEITNLLWSAYEQNEANKFEVPMLEKALILMQEWNLLYASAKPYMQIPLLEQYDTQISLSLALLLLNNEKGDSVQLSELLDWQYQSAKQSGELNKIIESQIQVRLLALHGLHHLNFVNQSMSHLASHRVRLGLEQELDDYKDFLPIEHYEVYQKALTLLKAEILTHQAPIDKIFMKLVQYHQRFDTSLADSDDVHLHLERISNAYELLKAHNIRSTEAQDIILVAQNPLKNMYNDTLMANYLYGLDYLTLAFLGSNTQENLPLALQYLQQDFQYFQITEHRFDASLYQNYLASIVLGAYILSSLYENEAYFNELLRTAKSELAYYRDVMSHDDIETYEDAIFILDQVDRSKFLQISIEDSKPKDEIGYAKVPLILSPQEIAQLNAIAQKEQVGKKEGKAVMLTPLEVKFMLSLTYQAYKAQGFRGVAPEMFKIRLGEVFDIETFNKSPLVRHLIDFDVFMLLGVADRQCYVQNEHINTILGELERKQDIYGYNVFFDKENGFITDKILPSQVIERTTDGNVYYRLLMADLYLNSFIFHNDESAFVKFRDSVYLGELLPTLLAFFPYIKEYLENRISPKDTDEILSRLKPKSCDN</sequence>
<proteinExistence type="predicted"/>
<evidence type="ECO:0000313" key="2">
    <source>
        <dbReference type="EMBL" id="CUU39784.1"/>
    </source>
</evidence>
<dbReference type="PROSITE" id="PS51257">
    <property type="entry name" value="PROKAR_LIPOPROTEIN"/>
    <property type="match status" value="1"/>
</dbReference>
<keyword evidence="4" id="KW-1185">Reference proteome</keyword>
<feature type="signal peptide" evidence="1">
    <location>
        <begin position="1"/>
        <end position="19"/>
    </location>
</feature>
<evidence type="ECO:0000256" key="1">
    <source>
        <dbReference type="SAM" id="SignalP"/>
    </source>
</evidence>